<dbReference type="RefSeq" id="WP_146857542.1">
    <property type="nucleotide sequence ID" value="NZ_BKAU01000001.1"/>
</dbReference>
<dbReference type="Gene3D" id="3.10.450.50">
    <property type="match status" value="1"/>
</dbReference>
<evidence type="ECO:0000313" key="2">
    <source>
        <dbReference type="Proteomes" id="UP000321436"/>
    </source>
</evidence>
<sequence>MKLPKVITDLIKAQDSFDSLAYANCFSETAEVYDEGKTHKGRAEIKEWIANANEKYKTVMKPLSFKEKGETSILTAENSGTFPASPVILKYNLEIEEGLIKSLKITL</sequence>
<comment type="caution">
    <text evidence="1">The sequence shown here is derived from an EMBL/GenBank/DDBJ whole genome shotgun (WGS) entry which is preliminary data.</text>
</comment>
<proteinExistence type="predicted"/>
<dbReference type="InterPro" id="IPR032710">
    <property type="entry name" value="NTF2-like_dom_sf"/>
</dbReference>
<gene>
    <name evidence="1" type="ORF">CCY01nite_03040</name>
</gene>
<dbReference type="Proteomes" id="UP000321436">
    <property type="component" value="Unassembled WGS sequence"/>
</dbReference>
<dbReference type="OrthoDB" id="8684708at2"/>
<protein>
    <submittedName>
        <fullName evidence="1">Polyketide cyclase</fullName>
    </submittedName>
</protein>
<organism evidence="1 2">
    <name type="scientific">Chitinophaga cymbidii</name>
    <dbReference type="NCBI Taxonomy" id="1096750"/>
    <lineage>
        <taxon>Bacteria</taxon>
        <taxon>Pseudomonadati</taxon>
        <taxon>Bacteroidota</taxon>
        <taxon>Chitinophagia</taxon>
        <taxon>Chitinophagales</taxon>
        <taxon>Chitinophagaceae</taxon>
        <taxon>Chitinophaga</taxon>
    </lineage>
</organism>
<dbReference type="SUPFAM" id="SSF54427">
    <property type="entry name" value="NTF2-like"/>
    <property type="match status" value="1"/>
</dbReference>
<dbReference type="AlphaFoldDB" id="A0A512REI9"/>
<name>A0A512REI9_9BACT</name>
<dbReference type="EMBL" id="BKAU01000001">
    <property type="protein sequence ID" value="GEP94044.1"/>
    <property type="molecule type" value="Genomic_DNA"/>
</dbReference>
<accession>A0A512REI9</accession>
<reference evidence="1 2" key="1">
    <citation type="submission" date="2019-07" db="EMBL/GenBank/DDBJ databases">
        <title>Whole genome shotgun sequence of Chitinophaga cymbidii NBRC 109752.</title>
        <authorList>
            <person name="Hosoyama A."/>
            <person name="Uohara A."/>
            <person name="Ohji S."/>
            <person name="Ichikawa N."/>
        </authorList>
    </citation>
    <scope>NUCLEOTIDE SEQUENCE [LARGE SCALE GENOMIC DNA]</scope>
    <source>
        <strain evidence="1 2">NBRC 109752</strain>
    </source>
</reference>
<keyword evidence="2" id="KW-1185">Reference proteome</keyword>
<evidence type="ECO:0000313" key="1">
    <source>
        <dbReference type="EMBL" id="GEP94044.1"/>
    </source>
</evidence>